<dbReference type="Proteomes" id="UP000253769">
    <property type="component" value="Unassembled WGS sequence"/>
</dbReference>
<dbReference type="SUPFAM" id="SSF55073">
    <property type="entry name" value="Nucleotide cyclase"/>
    <property type="match status" value="1"/>
</dbReference>
<feature type="domain" description="GGDEF" evidence="3">
    <location>
        <begin position="197"/>
        <end position="330"/>
    </location>
</feature>
<dbReference type="GO" id="GO:0005886">
    <property type="term" value="C:plasma membrane"/>
    <property type="evidence" value="ECO:0007669"/>
    <property type="project" value="TreeGrafter"/>
</dbReference>
<dbReference type="GO" id="GO:0052621">
    <property type="term" value="F:diguanylate cyclase activity"/>
    <property type="evidence" value="ECO:0007669"/>
    <property type="project" value="UniProtKB-EC"/>
</dbReference>
<evidence type="ECO:0000259" key="3">
    <source>
        <dbReference type="PROSITE" id="PS50887"/>
    </source>
</evidence>
<dbReference type="PANTHER" id="PTHR45138">
    <property type="entry name" value="REGULATORY COMPONENTS OF SENSORY TRANSDUCTION SYSTEM"/>
    <property type="match status" value="1"/>
</dbReference>
<dbReference type="OrthoDB" id="9812358at2"/>
<dbReference type="SUPFAM" id="SSF55781">
    <property type="entry name" value="GAF domain-like"/>
    <property type="match status" value="1"/>
</dbReference>
<dbReference type="PROSITE" id="PS50887">
    <property type="entry name" value="GGDEF"/>
    <property type="match status" value="1"/>
</dbReference>
<dbReference type="PANTHER" id="PTHR45138:SF9">
    <property type="entry name" value="DIGUANYLATE CYCLASE DGCM-RELATED"/>
    <property type="match status" value="1"/>
</dbReference>
<evidence type="ECO:0000313" key="4">
    <source>
        <dbReference type="EMBL" id="RDE24928.1"/>
    </source>
</evidence>
<evidence type="ECO:0000256" key="1">
    <source>
        <dbReference type="ARBA" id="ARBA00012528"/>
    </source>
</evidence>
<dbReference type="SMART" id="SM00065">
    <property type="entry name" value="GAF"/>
    <property type="match status" value="1"/>
</dbReference>
<dbReference type="GO" id="GO:1902201">
    <property type="term" value="P:negative regulation of bacterial-type flagellum-dependent cell motility"/>
    <property type="evidence" value="ECO:0007669"/>
    <property type="project" value="TreeGrafter"/>
</dbReference>
<organism evidence="4 5">
    <name type="scientific">Motiliproteus coralliicola</name>
    <dbReference type="NCBI Taxonomy" id="2283196"/>
    <lineage>
        <taxon>Bacteria</taxon>
        <taxon>Pseudomonadati</taxon>
        <taxon>Pseudomonadota</taxon>
        <taxon>Gammaproteobacteria</taxon>
        <taxon>Oceanospirillales</taxon>
        <taxon>Oceanospirillaceae</taxon>
        <taxon>Motiliproteus</taxon>
    </lineage>
</organism>
<dbReference type="EMBL" id="QQOH01000001">
    <property type="protein sequence ID" value="RDE24928.1"/>
    <property type="molecule type" value="Genomic_DNA"/>
</dbReference>
<keyword evidence="5" id="KW-1185">Reference proteome</keyword>
<dbReference type="Gene3D" id="3.30.70.270">
    <property type="match status" value="1"/>
</dbReference>
<sequence length="334" mass="37920">MIDRNSWLLDADELPISLDKWQQNVGLIANLFHAPSVCIFQTNAQGSLVIESNRNESNPYQPGCFVPRDAELFSHVLAELKRELYVPDASADLRWLTHQEVAESGFVSYLGVPLRWPSGQLFGSLCILDRVPTDYRPQYFELLKTFRALIESDLSLMVQSQMLNQMTLTDELTGIYNRQGFRTLAEHKLSVAKRYGHTYGLIYFDLDNLHSINEQLGPDTGDNALQALAQAMSSELRDSDIAARIGSDEFAALVFVRQQEDMENLAIRIQRKLNLIKQQRDSMPPLTTSVGAKCYQANSDTNVDKMLEEVDRMVYNLKQKKRLATVGVDYSSHH</sequence>
<dbReference type="InterPro" id="IPR043128">
    <property type="entry name" value="Rev_trsase/Diguanyl_cyclase"/>
</dbReference>
<dbReference type="SMART" id="SM00267">
    <property type="entry name" value="GGDEF"/>
    <property type="match status" value="1"/>
</dbReference>
<dbReference type="GO" id="GO:0043709">
    <property type="term" value="P:cell adhesion involved in single-species biofilm formation"/>
    <property type="evidence" value="ECO:0007669"/>
    <property type="project" value="TreeGrafter"/>
</dbReference>
<comment type="caution">
    <text evidence="4">The sequence shown here is derived from an EMBL/GenBank/DDBJ whole genome shotgun (WGS) entry which is preliminary data.</text>
</comment>
<evidence type="ECO:0000313" key="5">
    <source>
        <dbReference type="Proteomes" id="UP000253769"/>
    </source>
</evidence>
<evidence type="ECO:0000256" key="2">
    <source>
        <dbReference type="ARBA" id="ARBA00034247"/>
    </source>
</evidence>
<name>A0A369WS23_9GAMM</name>
<dbReference type="RefSeq" id="WP_114694520.1">
    <property type="nucleotide sequence ID" value="NZ_QQOH01000001.1"/>
</dbReference>
<dbReference type="Gene3D" id="3.30.450.40">
    <property type="match status" value="1"/>
</dbReference>
<gene>
    <name evidence="4" type="ORF">DV711_04930</name>
</gene>
<reference evidence="4 5" key="1">
    <citation type="submission" date="2018-07" db="EMBL/GenBank/DDBJ databases">
        <title>Motiliproteus coralliicola sp. nov., a bacterium isolated from Coral.</title>
        <authorList>
            <person name="Wang G."/>
        </authorList>
    </citation>
    <scope>NUCLEOTIDE SEQUENCE [LARGE SCALE GENOMIC DNA]</scope>
    <source>
        <strain evidence="4 5">C34</strain>
    </source>
</reference>
<dbReference type="InterPro" id="IPR029016">
    <property type="entry name" value="GAF-like_dom_sf"/>
</dbReference>
<dbReference type="InterPro" id="IPR029787">
    <property type="entry name" value="Nucleotide_cyclase"/>
</dbReference>
<dbReference type="AlphaFoldDB" id="A0A369WS23"/>
<dbReference type="InterPro" id="IPR050469">
    <property type="entry name" value="Diguanylate_Cyclase"/>
</dbReference>
<comment type="catalytic activity">
    <reaction evidence="2">
        <text>2 GTP = 3',3'-c-di-GMP + 2 diphosphate</text>
        <dbReference type="Rhea" id="RHEA:24898"/>
        <dbReference type="ChEBI" id="CHEBI:33019"/>
        <dbReference type="ChEBI" id="CHEBI:37565"/>
        <dbReference type="ChEBI" id="CHEBI:58805"/>
        <dbReference type="EC" id="2.7.7.65"/>
    </reaction>
</comment>
<dbReference type="EC" id="2.7.7.65" evidence="1"/>
<dbReference type="CDD" id="cd01949">
    <property type="entry name" value="GGDEF"/>
    <property type="match status" value="1"/>
</dbReference>
<dbReference type="Pfam" id="PF00990">
    <property type="entry name" value="GGDEF"/>
    <property type="match status" value="1"/>
</dbReference>
<dbReference type="NCBIfam" id="TIGR00254">
    <property type="entry name" value="GGDEF"/>
    <property type="match status" value="1"/>
</dbReference>
<proteinExistence type="predicted"/>
<dbReference type="InterPro" id="IPR003018">
    <property type="entry name" value="GAF"/>
</dbReference>
<accession>A0A369WS23</accession>
<dbReference type="Pfam" id="PF01590">
    <property type="entry name" value="GAF"/>
    <property type="match status" value="1"/>
</dbReference>
<dbReference type="InterPro" id="IPR000160">
    <property type="entry name" value="GGDEF_dom"/>
</dbReference>
<protein>
    <recommendedName>
        <fullName evidence="1">diguanylate cyclase</fullName>
        <ecNumber evidence="1">2.7.7.65</ecNumber>
    </recommendedName>
</protein>